<organism evidence="3 4">
    <name type="scientific">Pararge aegeria aegeria</name>
    <dbReference type="NCBI Taxonomy" id="348720"/>
    <lineage>
        <taxon>Eukaryota</taxon>
        <taxon>Metazoa</taxon>
        <taxon>Ecdysozoa</taxon>
        <taxon>Arthropoda</taxon>
        <taxon>Hexapoda</taxon>
        <taxon>Insecta</taxon>
        <taxon>Pterygota</taxon>
        <taxon>Neoptera</taxon>
        <taxon>Endopterygota</taxon>
        <taxon>Lepidoptera</taxon>
        <taxon>Glossata</taxon>
        <taxon>Ditrysia</taxon>
        <taxon>Papilionoidea</taxon>
        <taxon>Nymphalidae</taxon>
        <taxon>Satyrinae</taxon>
        <taxon>Satyrini</taxon>
        <taxon>Parargina</taxon>
        <taxon>Pararge</taxon>
    </lineage>
</organism>
<sequence>MDRCHRLDPWGSSLLVVAIVALRERVLAGVIAGALLAVVLVPPVVGVGALLCGVVFVRLVHASRGAEAGRLQPITDQLQARVSSRNENGSDRSPSRYRLAGW</sequence>
<comment type="caution">
    <text evidence="3">The sequence shown here is derived from an EMBL/GenBank/DDBJ whole genome shotgun (WGS) entry which is preliminary data.</text>
</comment>
<gene>
    <name evidence="3" type="primary">jg1223</name>
    <name evidence="3" type="ORF">PAEG_LOCUS11076</name>
</gene>
<keyword evidence="2" id="KW-1133">Transmembrane helix</keyword>
<evidence type="ECO:0000256" key="2">
    <source>
        <dbReference type="SAM" id="Phobius"/>
    </source>
</evidence>
<dbReference type="AlphaFoldDB" id="A0A8S4RBK2"/>
<feature type="region of interest" description="Disordered" evidence="1">
    <location>
        <begin position="81"/>
        <end position="102"/>
    </location>
</feature>
<name>A0A8S4RBK2_9NEOP</name>
<keyword evidence="4" id="KW-1185">Reference proteome</keyword>
<keyword evidence="2" id="KW-0472">Membrane</keyword>
<protein>
    <submittedName>
        <fullName evidence="3">Jg1223 protein</fullName>
    </submittedName>
</protein>
<evidence type="ECO:0000313" key="3">
    <source>
        <dbReference type="EMBL" id="CAH2232904.1"/>
    </source>
</evidence>
<evidence type="ECO:0000313" key="4">
    <source>
        <dbReference type="Proteomes" id="UP000838756"/>
    </source>
</evidence>
<proteinExistence type="predicted"/>
<dbReference type="EMBL" id="CAKXAJ010024922">
    <property type="protein sequence ID" value="CAH2232904.1"/>
    <property type="molecule type" value="Genomic_DNA"/>
</dbReference>
<keyword evidence="2" id="KW-0812">Transmembrane</keyword>
<accession>A0A8S4RBK2</accession>
<feature type="transmembrane region" description="Helical" evidence="2">
    <location>
        <begin position="38"/>
        <end position="60"/>
    </location>
</feature>
<dbReference type="Proteomes" id="UP000838756">
    <property type="component" value="Unassembled WGS sequence"/>
</dbReference>
<evidence type="ECO:0000256" key="1">
    <source>
        <dbReference type="SAM" id="MobiDB-lite"/>
    </source>
</evidence>
<reference evidence="3" key="1">
    <citation type="submission" date="2022-03" db="EMBL/GenBank/DDBJ databases">
        <authorList>
            <person name="Lindestad O."/>
        </authorList>
    </citation>
    <scope>NUCLEOTIDE SEQUENCE</scope>
</reference>